<accession>A0AC61PN25</accession>
<proteinExistence type="predicted"/>
<dbReference type="Proteomes" id="UP000192328">
    <property type="component" value="Unassembled WGS sequence"/>
</dbReference>
<name>A0AC61PN25_9FIRM</name>
<keyword evidence="2" id="KW-1185">Reference proteome</keyword>
<organism evidence="1 2">
    <name type="scientific">Aristaeella lactis</name>
    <dbReference type="NCBI Taxonomy" id="3046383"/>
    <lineage>
        <taxon>Bacteria</taxon>
        <taxon>Bacillati</taxon>
        <taxon>Bacillota</taxon>
        <taxon>Clostridia</taxon>
        <taxon>Eubacteriales</taxon>
        <taxon>Aristaeellaceae</taxon>
        <taxon>Aristaeella</taxon>
    </lineage>
</organism>
<reference evidence="1" key="1">
    <citation type="submission" date="2017-04" db="EMBL/GenBank/DDBJ databases">
        <authorList>
            <person name="Varghese N."/>
            <person name="Submissions S."/>
        </authorList>
    </citation>
    <scope>NUCLEOTIDE SEQUENCE</scope>
    <source>
        <strain evidence="1">WTE2008</strain>
    </source>
</reference>
<evidence type="ECO:0000313" key="1">
    <source>
        <dbReference type="EMBL" id="SMC72996.1"/>
    </source>
</evidence>
<sequence length="250" mass="28746">MHIALADDRPDARKKLSEALSDFAFRNGLHFDIHAFPSGEALLEASVSTRFSVIFLDVFMDGMSGIETAAKIRETDEDVCLVFLTTSNEHQAQAIHLHVYDYINKDEGSEAVYRVMDRLLRRHLRDTRPSLQFSAGKTEISLPYNDLVCLTADRNYLVIHSRQKMQYRPRMTLSSIWPQLEQDGRFLQVLRGVIVNMDYITDISGNTCCLQGDLRLPISVRNRRRIEQLWTDYTFSKIRRESMADGGNNP</sequence>
<comment type="caution">
    <text evidence="1">The sequence shown here is derived from an EMBL/GenBank/DDBJ whole genome shotgun (WGS) entry which is preliminary data.</text>
</comment>
<evidence type="ECO:0000313" key="2">
    <source>
        <dbReference type="Proteomes" id="UP000192328"/>
    </source>
</evidence>
<gene>
    <name evidence="1" type="ORF">SAMN06297397_2226</name>
</gene>
<dbReference type="EMBL" id="FWXZ01000004">
    <property type="protein sequence ID" value="SMC72996.1"/>
    <property type="molecule type" value="Genomic_DNA"/>
</dbReference>
<protein>
    <submittedName>
        <fullName evidence="1">Two component transcriptional regulator, LytTR family</fullName>
    </submittedName>
</protein>